<feature type="compositionally biased region" description="Low complexity" evidence="1">
    <location>
        <begin position="1"/>
        <end position="17"/>
    </location>
</feature>
<sequence>MTTAIPANTTPAATSPHPGMPPKSRMYQGSRPIGYFLLRLLMAATVRRHRYGRINGSQPMRIGVVRVDDGERTSETAPGVAP</sequence>
<name>A0ABT6ZEA8_9MICO</name>
<dbReference type="EMBL" id="JASJND010000005">
    <property type="protein sequence ID" value="MDJ1114483.1"/>
    <property type="molecule type" value="Genomic_DNA"/>
</dbReference>
<gene>
    <name evidence="2" type="ORF">QNI14_08455</name>
</gene>
<reference evidence="2 3" key="1">
    <citation type="submission" date="2023-05" db="EMBL/GenBank/DDBJ databases">
        <title>Microbacterium dauci sp.nov., Isolated from Carrot Rhizosphere Soil.</title>
        <authorList>
            <person name="Xiao Z."/>
            <person name="Zheng J."/>
        </authorList>
    </citation>
    <scope>NUCLEOTIDE SEQUENCE [LARGE SCALE GENOMIC DNA]</scope>
    <source>
        <strain evidence="2 3">LX3-4</strain>
    </source>
</reference>
<evidence type="ECO:0000313" key="2">
    <source>
        <dbReference type="EMBL" id="MDJ1114483.1"/>
    </source>
</evidence>
<keyword evidence="3" id="KW-1185">Reference proteome</keyword>
<accession>A0ABT6ZEA8</accession>
<feature type="region of interest" description="Disordered" evidence="1">
    <location>
        <begin position="1"/>
        <end position="26"/>
    </location>
</feature>
<proteinExistence type="predicted"/>
<dbReference type="Proteomes" id="UP001321481">
    <property type="component" value="Unassembled WGS sequence"/>
</dbReference>
<dbReference type="RefSeq" id="WP_283716103.1">
    <property type="nucleotide sequence ID" value="NZ_JASJND010000005.1"/>
</dbReference>
<evidence type="ECO:0000313" key="3">
    <source>
        <dbReference type="Proteomes" id="UP001321481"/>
    </source>
</evidence>
<protein>
    <submittedName>
        <fullName evidence="2">Uncharacterized protein</fullName>
    </submittedName>
</protein>
<organism evidence="2 3">
    <name type="scientific">Microbacterium dauci</name>
    <dbReference type="NCBI Taxonomy" id="3048008"/>
    <lineage>
        <taxon>Bacteria</taxon>
        <taxon>Bacillati</taxon>
        <taxon>Actinomycetota</taxon>
        <taxon>Actinomycetes</taxon>
        <taxon>Micrococcales</taxon>
        <taxon>Microbacteriaceae</taxon>
        <taxon>Microbacterium</taxon>
    </lineage>
</organism>
<evidence type="ECO:0000256" key="1">
    <source>
        <dbReference type="SAM" id="MobiDB-lite"/>
    </source>
</evidence>
<comment type="caution">
    <text evidence="2">The sequence shown here is derived from an EMBL/GenBank/DDBJ whole genome shotgun (WGS) entry which is preliminary data.</text>
</comment>